<feature type="domain" description="Acyltransferase 3" evidence="2">
    <location>
        <begin position="15"/>
        <end position="330"/>
    </location>
</feature>
<dbReference type="PANTHER" id="PTHR23028">
    <property type="entry name" value="ACETYLTRANSFERASE"/>
    <property type="match status" value="1"/>
</dbReference>
<feature type="domain" description="SGNH" evidence="3">
    <location>
        <begin position="420"/>
        <end position="652"/>
    </location>
</feature>
<gene>
    <name evidence="4" type="ORF">NYG85_02780</name>
</gene>
<sequence length="665" mass="77810">MKIFIPIEHSLKYNPSLDGLRGVAILLVLLFHIWPEYFSFGYVGVDIFFVLSGFLITQIIYTKLESNTFSFKEFYRNRIRRIFPALIIVLLFTILIGYIFLLPFELKELGFHIKSSAFFYENFRLIKEVGYWDEASQLKPLLHFWSLSIEEQFYLLWPTIVFVLYKYRLKLEVWHGLLIVFAILILLSFFLDINKFYHTISRSFELVLGGIFFVFSCKFKNLTERISNYKIYLYVVFLLSILYSFNNTNFNFLNTFCVAISTSFLILYLSFFPKTTLLNNKFLIFFGLISFPLYLWHYVIISYGHIFGINVSFYGILIIFVSVILSFLVYYFIEIQARKQTSYIFSVVLLLIVVCIGLFGNFIKSKNGFPLRAHLVDNSKFEAQFIRDSFKNDAGILLVNKALGYTPTSEYIKATSDDITKQFILITGDSHAHTSYPGIQDRLKTLGYETLLVSNSSCPPYLGGAMGKNIDDIAICEQKIKDIYNLLNNKLNILGVIFITRANTYMYDRGFGKIENNEQPYNYHHIGFYKDASYNHKDIFLQSIDNTFAFFNDKKIKFFYLIENPELGFSPRKCLKRPFGFFDNKCTINFQAYVQRSSEYRNFILEISKKYNNVVVLDPLNMYCDQQYCYAIKDGVMLYADDDHHSVSGSYIQADYLIKNIILNK</sequence>
<organism evidence="4 5">
    <name type="scientific">Campylobacter gastrosuis</name>
    <dbReference type="NCBI Taxonomy" id="2974576"/>
    <lineage>
        <taxon>Bacteria</taxon>
        <taxon>Pseudomonadati</taxon>
        <taxon>Campylobacterota</taxon>
        <taxon>Epsilonproteobacteria</taxon>
        <taxon>Campylobacterales</taxon>
        <taxon>Campylobacteraceae</taxon>
        <taxon>Campylobacter</taxon>
    </lineage>
</organism>
<reference evidence="4" key="2">
    <citation type="journal article" date="2023" name="Microorganisms">
        <title>Isolation and Genomic Characteristics of Cat-Borne Campylobacter felis sp. nov. and Sheep-Borne Campylobacter ovis sp. nov.</title>
        <authorList>
            <person name="Wang H."/>
            <person name="Li Y."/>
            <person name="Gu Y."/>
            <person name="Zhou G."/>
            <person name="Chen X."/>
            <person name="Zhang X."/>
            <person name="Shao Z."/>
            <person name="Zhang J."/>
            <person name="Zhang M."/>
        </authorList>
    </citation>
    <scope>NUCLEOTIDE SEQUENCE</scope>
    <source>
        <strain evidence="4">PS10</strain>
    </source>
</reference>
<keyword evidence="4" id="KW-0012">Acyltransferase</keyword>
<feature type="transmembrane region" description="Helical" evidence="1">
    <location>
        <begin position="142"/>
        <end position="165"/>
    </location>
</feature>
<dbReference type="Proteomes" id="UP001173801">
    <property type="component" value="Unassembled WGS sequence"/>
</dbReference>
<dbReference type="Pfam" id="PF01757">
    <property type="entry name" value="Acyl_transf_3"/>
    <property type="match status" value="1"/>
</dbReference>
<feature type="transmembrane region" description="Helical" evidence="1">
    <location>
        <begin position="312"/>
        <end position="331"/>
    </location>
</feature>
<comment type="caution">
    <text evidence="4">The sequence shown here is derived from an EMBL/GenBank/DDBJ whole genome shotgun (WGS) entry which is preliminary data.</text>
</comment>
<keyword evidence="1" id="KW-0812">Transmembrane</keyword>
<feature type="transmembrane region" description="Helical" evidence="1">
    <location>
        <begin position="16"/>
        <end position="34"/>
    </location>
</feature>
<feature type="transmembrane region" description="Helical" evidence="1">
    <location>
        <begin position="172"/>
        <end position="190"/>
    </location>
</feature>
<dbReference type="EMBL" id="JANURM010000002">
    <property type="protein sequence ID" value="MDL0088303.1"/>
    <property type="molecule type" value="Genomic_DNA"/>
</dbReference>
<feature type="transmembrane region" description="Helical" evidence="1">
    <location>
        <begin position="252"/>
        <end position="271"/>
    </location>
</feature>
<name>A0ABT7HN30_9BACT</name>
<feature type="transmembrane region" description="Helical" evidence="1">
    <location>
        <begin position="196"/>
        <end position="217"/>
    </location>
</feature>
<feature type="transmembrane region" description="Helical" evidence="1">
    <location>
        <begin position="343"/>
        <end position="363"/>
    </location>
</feature>
<keyword evidence="1" id="KW-0472">Membrane</keyword>
<dbReference type="InterPro" id="IPR002656">
    <property type="entry name" value="Acyl_transf_3_dom"/>
</dbReference>
<protein>
    <submittedName>
        <fullName evidence="4">Acyltransferase</fullName>
    </submittedName>
</protein>
<dbReference type="PANTHER" id="PTHR23028:SF53">
    <property type="entry name" value="ACYL_TRANSF_3 DOMAIN-CONTAINING PROTEIN"/>
    <property type="match status" value="1"/>
</dbReference>
<evidence type="ECO:0000259" key="2">
    <source>
        <dbReference type="Pfam" id="PF01757"/>
    </source>
</evidence>
<keyword evidence="4" id="KW-0808">Transferase</keyword>
<keyword evidence="5" id="KW-1185">Reference proteome</keyword>
<evidence type="ECO:0000313" key="5">
    <source>
        <dbReference type="Proteomes" id="UP001173801"/>
    </source>
</evidence>
<dbReference type="InterPro" id="IPR050879">
    <property type="entry name" value="Acyltransferase_3"/>
</dbReference>
<feature type="transmembrane region" description="Helical" evidence="1">
    <location>
        <begin position="82"/>
        <end position="101"/>
    </location>
</feature>
<dbReference type="Pfam" id="PF19040">
    <property type="entry name" value="SGNH"/>
    <property type="match status" value="1"/>
</dbReference>
<dbReference type="GO" id="GO:0016746">
    <property type="term" value="F:acyltransferase activity"/>
    <property type="evidence" value="ECO:0007669"/>
    <property type="project" value="UniProtKB-KW"/>
</dbReference>
<evidence type="ECO:0000313" key="4">
    <source>
        <dbReference type="EMBL" id="MDL0088303.1"/>
    </source>
</evidence>
<keyword evidence="1" id="KW-1133">Transmembrane helix</keyword>
<accession>A0ABT7HN30</accession>
<reference evidence="4" key="1">
    <citation type="submission" date="2022-08" db="EMBL/GenBank/DDBJ databases">
        <authorList>
            <person name="Wang H."/>
        </authorList>
    </citation>
    <scope>NUCLEOTIDE SEQUENCE</scope>
    <source>
        <strain evidence="4">PS10</strain>
    </source>
</reference>
<dbReference type="InterPro" id="IPR043968">
    <property type="entry name" value="SGNH"/>
</dbReference>
<evidence type="ECO:0000259" key="3">
    <source>
        <dbReference type="Pfam" id="PF19040"/>
    </source>
</evidence>
<evidence type="ECO:0000256" key="1">
    <source>
        <dbReference type="SAM" id="Phobius"/>
    </source>
</evidence>
<dbReference type="RefSeq" id="WP_284936953.1">
    <property type="nucleotide sequence ID" value="NZ_JANURM010000002.1"/>
</dbReference>
<feature type="transmembrane region" description="Helical" evidence="1">
    <location>
        <begin position="283"/>
        <end position="306"/>
    </location>
</feature>
<feature type="transmembrane region" description="Helical" evidence="1">
    <location>
        <begin position="229"/>
        <end position="246"/>
    </location>
</feature>
<proteinExistence type="predicted"/>
<feature type="transmembrane region" description="Helical" evidence="1">
    <location>
        <begin position="40"/>
        <end position="61"/>
    </location>
</feature>